<reference evidence="4 5" key="1">
    <citation type="journal article" date="2009" name="Environ. Microbiol.">
        <title>Genome sequence of Desulfobacterium autotrophicum HRM2, a marine sulfate reducer oxidizing organic carbon completely to carbon dioxide.</title>
        <authorList>
            <person name="Strittmatter A.W."/>
            <person name="Liesegang H."/>
            <person name="Rabus R."/>
            <person name="Decker I."/>
            <person name="Amann J."/>
            <person name="Andres S."/>
            <person name="Henne A."/>
            <person name="Fricke W.F."/>
            <person name="Martinez-Arias R."/>
            <person name="Bartels D."/>
            <person name="Goesmann A."/>
            <person name="Krause L."/>
            <person name="Puehler A."/>
            <person name="Klenk H.P."/>
            <person name="Richter M."/>
            <person name="Schuler M."/>
            <person name="Gloeckner F.O."/>
            <person name="Meyerdierks A."/>
            <person name="Gottschalk G."/>
            <person name="Amann R."/>
        </authorList>
    </citation>
    <scope>NUCLEOTIDE SEQUENCE [LARGE SCALE GENOMIC DNA]</scope>
    <source>
        <strain evidence="5">ATCC 43914 / DSM 3382 / HRM2</strain>
    </source>
</reference>
<dbReference type="InterPro" id="IPR051549">
    <property type="entry name" value="PEP_Utilizing_Enz"/>
</dbReference>
<dbReference type="PANTHER" id="PTHR43615:SF1">
    <property type="entry name" value="PPDK_N DOMAIN-CONTAINING PROTEIN"/>
    <property type="match status" value="1"/>
</dbReference>
<dbReference type="Gene3D" id="3.30.1490.20">
    <property type="entry name" value="ATP-grasp fold, A domain"/>
    <property type="match status" value="1"/>
</dbReference>
<dbReference type="Pfam" id="PF01326">
    <property type="entry name" value="PPDK_N"/>
    <property type="match status" value="1"/>
</dbReference>
<proteinExistence type="predicted"/>
<dbReference type="Pfam" id="PF00391">
    <property type="entry name" value="PEP-utilizers"/>
    <property type="match status" value="1"/>
</dbReference>
<dbReference type="OrthoDB" id="9765468at2"/>
<evidence type="ECO:0000259" key="3">
    <source>
        <dbReference type="Pfam" id="PF01326"/>
    </source>
</evidence>
<dbReference type="KEGG" id="dat:HRM2_42990"/>
<feature type="domain" description="PEP-utilising enzyme mobile" evidence="2">
    <location>
        <begin position="652"/>
        <end position="723"/>
    </location>
</feature>
<sequence>MKPLLSIKEFMAAGISQVGGKALCLAKIHEQGVTVPRTFCIPCRVYEDYLAHTRLKDRILFEINRKPLEKMRWEEIWDISLRVRNLFLTTPIPQDIRADLGQLILLHCGDTPVAVRSSAPGEDDKASSFAGIHASFLNIMGTEHIIKHVQLVWASLYSDAALLYRKELGLDIHRSQMAVVIQALVASDRSGIFFGMNPANSAESVIESVYGLNQALVDGDIEPDRWVLNRSSGRILSHVEPIRNRLAVPAAQGVDFADLSEKMSQQPPLNDGEVHRVWETGKTLETLFGKPQDMEWTFSKNQLVVLQARPITSGGLEGTDDKRSWYLSLHRSHENLKALYEKINTCLIPEMIRAAHEMGQLNFQELSVGQLTREIKRRQECYDHWVKVYWADFIPFAHGIRLFGQVYNDAVRPDDPYEFMKLLEKTSLKSIERNRLLEQMAHLIQRDDGLASKLSAGLELEKDHPFMALLAEFISEFGDLACHTTGSGECHQGSFALVRLILEFARMPSLPEKKTTGPDIQTLKAAYLDRFEPEKKRFAQEVLELGRESFRLRDDDNLHLGKIEACLFDAVREGQARLAEPDLDLGDRKLLTSVSALSSPPGPRQECGNKQTEPDSSSLWLKARQVVGHPAGPGIAKGRARVILNPEDLLDFKQGEVLVCKGVDPNMTFVVPLSAAVVEERGGMLIHGAIIAREYGLPCVTGAPDITRLVRTGDRVTVDGYLGIVTCETGDLD</sequence>
<dbReference type="eggNOG" id="COG0574">
    <property type="taxonomic scope" value="Bacteria"/>
</dbReference>
<dbReference type="EC" id="2.7.9.2" evidence="4"/>
<keyword evidence="5" id="KW-1185">Reference proteome</keyword>
<dbReference type="InterPro" id="IPR002192">
    <property type="entry name" value="PPDK_AMP/ATP-bd"/>
</dbReference>
<evidence type="ECO:0000259" key="2">
    <source>
        <dbReference type="Pfam" id="PF00391"/>
    </source>
</evidence>
<dbReference type="PANTHER" id="PTHR43615">
    <property type="entry name" value="PHOSPHOENOLPYRUVATE SYNTHASE-RELATED"/>
    <property type="match status" value="1"/>
</dbReference>
<dbReference type="RefSeq" id="WP_015906087.1">
    <property type="nucleotide sequence ID" value="NC_012108.1"/>
</dbReference>
<dbReference type="SUPFAM" id="SSF52009">
    <property type="entry name" value="Phosphohistidine domain"/>
    <property type="match status" value="1"/>
</dbReference>
<dbReference type="Proteomes" id="UP000000442">
    <property type="component" value="Chromosome"/>
</dbReference>
<dbReference type="InterPro" id="IPR008279">
    <property type="entry name" value="PEP-util_enz_mobile_dom"/>
</dbReference>
<dbReference type="eggNOG" id="COG3848">
    <property type="taxonomic scope" value="Bacteria"/>
</dbReference>
<feature type="domain" description="Pyruvate phosphate dikinase AMP/ATP-binding" evidence="3">
    <location>
        <begin position="16"/>
        <end position="314"/>
    </location>
</feature>
<dbReference type="InterPro" id="IPR013815">
    <property type="entry name" value="ATP_grasp_subdomain_1"/>
</dbReference>
<dbReference type="HOGENOM" id="CLU_005950_0_0_7"/>
<feature type="region of interest" description="Disordered" evidence="1">
    <location>
        <begin position="594"/>
        <end position="616"/>
    </location>
</feature>
<dbReference type="InterPro" id="IPR036637">
    <property type="entry name" value="Phosphohistidine_dom_sf"/>
</dbReference>
<name>C0QDT4_DESAH</name>
<dbReference type="Gene3D" id="3.50.30.10">
    <property type="entry name" value="Phosphohistidine domain"/>
    <property type="match status" value="1"/>
</dbReference>
<evidence type="ECO:0000256" key="1">
    <source>
        <dbReference type="SAM" id="MobiDB-lite"/>
    </source>
</evidence>
<dbReference type="Gene3D" id="3.30.470.20">
    <property type="entry name" value="ATP-grasp fold, B domain"/>
    <property type="match status" value="1"/>
</dbReference>
<dbReference type="EMBL" id="CP001087">
    <property type="protein sequence ID" value="ACN17355.1"/>
    <property type="molecule type" value="Genomic_DNA"/>
</dbReference>
<keyword evidence="4" id="KW-0808">Transferase</keyword>
<dbReference type="AlphaFoldDB" id="C0QDT4"/>
<dbReference type="GO" id="GO:0008986">
    <property type="term" value="F:pyruvate, water dikinase activity"/>
    <property type="evidence" value="ECO:0007669"/>
    <property type="project" value="UniProtKB-EC"/>
</dbReference>
<evidence type="ECO:0000313" key="5">
    <source>
        <dbReference type="Proteomes" id="UP000000442"/>
    </source>
</evidence>
<gene>
    <name evidence="4" type="primary">ppsA8</name>
    <name evidence="4" type="ordered locus">HRM2_42990</name>
</gene>
<dbReference type="STRING" id="177437.HRM2_42990"/>
<evidence type="ECO:0000313" key="4">
    <source>
        <dbReference type="EMBL" id="ACN17355.1"/>
    </source>
</evidence>
<accession>C0QDT4</accession>
<dbReference type="GO" id="GO:0005524">
    <property type="term" value="F:ATP binding"/>
    <property type="evidence" value="ECO:0007669"/>
    <property type="project" value="InterPro"/>
</dbReference>
<organism evidence="4 5">
    <name type="scientific">Desulforapulum autotrophicum (strain ATCC 43914 / DSM 3382 / VKM B-1955 / HRM2)</name>
    <name type="common">Desulfobacterium autotrophicum</name>
    <dbReference type="NCBI Taxonomy" id="177437"/>
    <lineage>
        <taxon>Bacteria</taxon>
        <taxon>Pseudomonadati</taxon>
        <taxon>Thermodesulfobacteriota</taxon>
        <taxon>Desulfobacteria</taxon>
        <taxon>Desulfobacterales</taxon>
        <taxon>Desulfobacteraceae</taxon>
        <taxon>Desulforapulum</taxon>
    </lineage>
</organism>
<dbReference type="SUPFAM" id="SSF56059">
    <property type="entry name" value="Glutathione synthetase ATP-binding domain-like"/>
    <property type="match status" value="1"/>
</dbReference>
<protein>
    <submittedName>
        <fullName evidence="4">PpsA8</fullName>
        <ecNumber evidence="4">2.7.9.2</ecNumber>
    </submittedName>
</protein>